<gene>
    <name evidence="1" type="ORF">FpNV_011</name>
</gene>
<name>A0AAU8GC22_9VIRU</name>
<protein>
    <submittedName>
        <fullName evidence="1">Uncharacterized protein</fullName>
    </submittedName>
</protein>
<accession>A0AAU8GC22</accession>
<proteinExistence type="predicted"/>
<organism evidence="1">
    <name type="scientific">Faxonius propinquus nudivirus</name>
    <dbReference type="NCBI Taxonomy" id="3139431"/>
    <lineage>
        <taxon>Viruses</taxon>
        <taxon>Viruses incertae sedis</taxon>
        <taxon>Naldaviricetes</taxon>
        <taxon>Lefavirales</taxon>
        <taxon>Nudiviridae</taxon>
    </lineage>
</organism>
<evidence type="ECO:0000313" key="1">
    <source>
        <dbReference type="EMBL" id="XCH39256.1"/>
    </source>
</evidence>
<reference evidence="1" key="1">
    <citation type="submission" date="2024-06" db="EMBL/GenBank/DDBJ databases">
        <title>North American crayfish harbour diverse members of the Nudiviridae.</title>
        <authorList>
            <person name="Stratton C."/>
            <person name="Bojko J."/>
        </authorList>
    </citation>
    <scope>NUCLEOTIDE SEQUENCE</scope>
    <source>
        <strain evidence="1">142H</strain>
    </source>
</reference>
<sequence length="66" mass="7940">MTTENIKILEKLLEEIKCINESDIHDFIQTFNYSLNNNIEYKQLLTNDENQKCMYLKEILQQLNTN</sequence>
<dbReference type="EMBL" id="PP955094">
    <property type="protein sequence ID" value="XCH39256.1"/>
    <property type="molecule type" value="Genomic_DNA"/>
</dbReference>